<dbReference type="PROSITE" id="PS50297">
    <property type="entry name" value="ANK_REP_REGION"/>
    <property type="match status" value="2"/>
</dbReference>
<organism evidence="5 6">
    <name type="scientific">Centaurea solstitialis</name>
    <name type="common">yellow star-thistle</name>
    <dbReference type="NCBI Taxonomy" id="347529"/>
    <lineage>
        <taxon>Eukaryota</taxon>
        <taxon>Viridiplantae</taxon>
        <taxon>Streptophyta</taxon>
        <taxon>Embryophyta</taxon>
        <taxon>Tracheophyta</taxon>
        <taxon>Spermatophyta</taxon>
        <taxon>Magnoliopsida</taxon>
        <taxon>eudicotyledons</taxon>
        <taxon>Gunneridae</taxon>
        <taxon>Pentapetalae</taxon>
        <taxon>asterids</taxon>
        <taxon>campanulids</taxon>
        <taxon>Asterales</taxon>
        <taxon>Asteraceae</taxon>
        <taxon>Carduoideae</taxon>
        <taxon>Cardueae</taxon>
        <taxon>Centaureinae</taxon>
        <taxon>Centaurea</taxon>
    </lineage>
</organism>
<evidence type="ECO:0000313" key="6">
    <source>
        <dbReference type="Proteomes" id="UP001172457"/>
    </source>
</evidence>
<dbReference type="InterPro" id="IPR002110">
    <property type="entry name" value="Ankyrin_rpt"/>
</dbReference>
<dbReference type="PROSITE" id="PS50088">
    <property type="entry name" value="ANK_REPEAT"/>
    <property type="match status" value="2"/>
</dbReference>
<feature type="compositionally biased region" description="Polar residues" evidence="2">
    <location>
        <begin position="1"/>
        <end position="16"/>
    </location>
</feature>
<evidence type="ECO:0000259" key="4">
    <source>
        <dbReference type="Pfam" id="PF13962"/>
    </source>
</evidence>
<evidence type="ECO:0000256" key="3">
    <source>
        <dbReference type="SAM" id="Phobius"/>
    </source>
</evidence>
<dbReference type="SMART" id="SM00248">
    <property type="entry name" value="ANK"/>
    <property type="match status" value="3"/>
</dbReference>
<gene>
    <name evidence="5" type="ORF">OSB04_015052</name>
</gene>
<keyword evidence="3" id="KW-0472">Membrane</keyword>
<feature type="transmembrane region" description="Helical" evidence="3">
    <location>
        <begin position="970"/>
        <end position="997"/>
    </location>
</feature>
<evidence type="ECO:0000313" key="5">
    <source>
        <dbReference type="EMBL" id="KAJ9551007.1"/>
    </source>
</evidence>
<dbReference type="Pfam" id="PF13962">
    <property type="entry name" value="PGG"/>
    <property type="match status" value="1"/>
</dbReference>
<dbReference type="Proteomes" id="UP001172457">
    <property type="component" value="Chromosome 4"/>
</dbReference>
<dbReference type="InterPro" id="IPR036770">
    <property type="entry name" value="Ankyrin_rpt-contain_sf"/>
</dbReference>
<reference evidence="5" key="1">
    <citation type="submission" date="2023-03" db="EMBL/GenBank/DDBJ databases">
        <title>Chromosome-scale reference genome and RAD-based genetic map of yellow starthistle (Centaurea solstitialis) reveal putative structural variation and QTLs associated with invader traits.</title>
        <authorList>
            <person name="Reatini B."/>
            <person name="Cang F.A."/>
            <person name="Jiang Q."/>
            <person name="Mckibben M.T.W."/>
            <person name="Barker M.S."/>
            <person name="Rieseberg L.H."/>
            <person name="Dlugosch K.M."/>
        </authorList>
    </citation>
    <scope>NUCLEOTIDE SEQUENCE</scope>
    <source>
        <strain evidence="5">CAN-66</strain>
        <tissue evidence="5">Leaf</tissue>
    </source>
</reference>
<feature type="repeat" description="ANK" evidence="1">
    <location>
        <begin position="537"/>
        <end position="560"/>
    </location>
</feature>
<dbReference type="Pfam" id="PF12796">
    <property type="entry name" value="Ank_2"/>
    <property type="match status" value="1"/>
</dbReference>
<feature type="domain" description="PGG" evidence="4">
    <location>
        <begin position="881"/>
        <end position="994"/>
    </location>
</feature>
<feature type="transmembrane region" description="Helical" evidence="3">
    <location>
        <begin position="1003"/>
        <end position="1027"/>
    </location>
</feature>
<dbReference type="GO" id="GO:0016020">
    <property type="term" value="C:membrane"/>
    <property type="evidence" value="ECO:0007669"/>
    <property type="project" value="TreeGrafter"/>
</dbReference>
<dbReference type="InterPro" id="IPR026961">
    <property type="entry name" value="PGG_dom"/>
</dbReference>
<keyword evidence="6" id="KW-1185">Reference proteome</keyword>
<accession>A0AA38TGI2</accession>
<evidence type="ECO:0000256" key="2">
    <source>
        <dbReference type="SAM" id="MobiDB-lite"/>
    </source>
</evidence>
<keyword evidence="3" id="KW-0812">Transmembrane</keyword>
<evidence type="ECO:0000256" key="1">
    <source>
        <dbReference type="PROSITE-ProRule" id="PRU00023"/>
    </source>
</evidence>
<dbReference type="PANTHER" id="PTHR24177:SF475">
    <property type="entry name" value="ANKYRIN REPEAT-CONTAINING DOMAIN, PGG DOMAIN PROTEIN-RELATED"/>
    <property type="match status" value="1"/>
</dbReference>
<dbReference type="SUPFAM" id="SSF48403">
    <property type="entry name" value="Ankyrin repeat"/>
    <property type="match status" value="1"/>
</dbReference>
<feature type="compositionally biased region" description="Basic and acidic residues" evidence="2">
    <location>
        <begin position="17"/>
        <end position="31"/>
    </location>
</feature>
<sequence length="1068" mass="118715">MGDSPSGLNVSASGTQDSKDRKSSNDDRNKSLEMAESCARIKDLKYLYASNVNVSNFVSEKLSGDRKYHVWKAQMVCLMETHKMHGIIDPKFVGPGATDADIVKQYDNLLRGWIFGSLNEDVLSTVVDLDSARAVWKKLKSIYDPEKSSTQDSASQQALPQLEIVTVKETENKDIRRNKKLRKAMVEGRWWEAEAILKKAATEAINNEAGSSRKKTEKAGIAAIRNGVEAILKTPEKEATKAVSNGAETSWKITEKAATDAINNGAETSWKKSEKEATEATNNIAEAIRNNLEKAATASEAISNRAENILKISEKADTDAISNGLEAIRKNHVKAATEAVSNGADNVRKNPEKAAATDAISGKSENMWKNHEKEATKAATEVINNGSEKTRKNTQKADTEAINNGAEAIKKFPEITVTKVIGNKAEAIPENAEKKTATEAEAMLKTAKKTAMEADAILKTAKQTAMEAEAILESAREGMDKKAKAILRKAKKVATEAISNDGNTMLHLAVGIGQNDFVEKLLDFIDDGKEIEKQNSDGRTALHIAAIVGNKHAAELLVKKRKELLGISDYKAYVPLLSAYYNMQLNTFVYLMEAAEIKQQALPIGLLSGSGFRTGVNLLITAIFTKQYNLASTLVNIYPELATKEDQVLKAMARTFPSELGFGERLMYPSMNNIRRKIVKRCSSLFHSYEFLCASAKDILWAMRRFKSNYYSALFPEMVLTLLVAPIKHIEKKKKDYKEAKEILKLVCDEIDKLSFSGPHHPCYSRPILEAACQGAYELAVINRSEKVYNLIYHIVERKDFYRTVMDSSKNNILHLAGRLAPSRILNRTTGAALQLQRELQWREELEKFVFPAYITEENIFKETPEMVFTREHENLVKEGEKWMKTTAESCSITAALITTIVFAAAITVPGGSNQETGIPMFKQTVAFTVFAVSDAISLFASATALLVFLSILTARFSEQDFLVSLPRRLIIGLCTLFLSTTMMMIAFSATLFLVFVDQRKWMLGPIGGLTCLPILAFVTLQFPLVVDLFRSTYFPIFGKQSYIERGKFNPNNIQYFFGNRGIEYVLE</sequence>
<dbReference type="EMBL" id="JARYMX010000004">
    <property type="protein sequence ID" value="KAJ9551007.1"/>
    <property type="molecule type" value="Genomic_DNA"/>
</dbReference>
<feature type="transmembrane region" description="Helical" evidence="3">
    <location>
        <begin position="925"/>
        <end position="950"/>
    </location>
</feature>
<feature type="region of interest" description="Disordered" evidence="2">
    <location>
        <begin position="1"/>
        <end position="31"/>
    </location>
</feature>
<proteinExistence type="predicted"/>
<dbReference type="Gene3D" id="1.25.40.20">
    <property type="entry name" value="Ankyrin repeat-containing domain"/>
    <property type="match status" value="1"/>
</dbReference>
<feature type="repeat" description="ANK" evidence="1">
    <location>
        <begin position="501"/>
        <end position="523"/>
    </location>
</feature>
<feature type="transmembrane region" description="Helical" evidence="3">
    <location>
        <begin position="891"/>
        <end position="913"/>
    </location>
</feature>
<comment type="caution">
    <text evidence="5">The sequence shown here is derived from an EMBL/GenBank/DDBJ whole genome shotgun (WGS) entry which is preliminary data.</text>
</comment>
<feature type="transmembrane region" description="Helical" evidence="3">
    <location>
        <begin position="710"/>
        <end position="727"/>
    </location>
</feature>
<keyword evidence="3" id="KW-1133">Transmembrane helix</keyword>
<protein>
    <recommendedName>
        <fullName evidence="4">PGG domain-containing protein</fullName>
    </recommendedName>
</protein>
<name>A0AA38TGI2_9ASTR</name>
<dbReference type="AlphaFoldDB" id="A0AA38TGI2"/>
<dbReference type="PANTHER" id="PTHR24177">
    <property type="entry name" value="CASKIN"/>
    <property type="match status" value="1"/>
</dbReference>
<keyword evidence="1" id="KW-0040">ANK repeat</keyword>